<sequence>MQLTCIAGIGGLPQVTIPISEVDGVPIGISIIANRFQDKKLLDAARNIVNLLRA</sequence>
<dbReference type="RefSeq" id="WP_125553614.1">
    <property type="nucleotide sequence ID" value="NZ_RBVX01000001.1"/>
</dbReference>
<accession>A0A3R9PC51</accession>
<keyword evidence="2" id="KW-1185">Reference proteome</keyword>
<dbReference type="Gene3D" id="3.90.1300.10">
    <property type="entry name" value="Amidase signature (AS) domain"/>
    <property type="match status" value="1"/>
</dbReference>
<dbReference type="OrthoDB" id="9811471at2"/>
<dbReference type="Proteomes" id="UP000275076">
    <property type="component" value="Unassembled WGS sequence"/>
</dbReference>
<evidence type="ECO:0000313" key="2">
    <source>
        <dbReference type="Proteomes" id="UP000275076"/>
    </source>
</evidence>
<evidence type="ECO:0000313" key="1">
    <source>
        <dbReference type="EMBL" id="RSL35209.1"/>
    </source>
</evidence>
<dbReference type="AlphaFoldDB" id="A0A3R9PC51"/>
<dbReference type="SUPFAM" id="SSF75304">
    <property type="entry name" value="Amidase signature (AS) enzymes"/>
    <property type="match status" value="1"/>
</dbReference>
<comment type="caution">
    <text evidence="1">The sequence shown here is derived from an EMBL/GenBank/DDBJ whole genome shotgun (WGS) entry which is preliminary data.</text>
</comment>
<name>A0A3R9PC51_9BACI</name>
<dbReference type="EMBL" id="RBVX01000001">
    <property type="protein sequence ID" value="RSL35209.1"/>
    <property type="molecule type" value="Genomic_DNA"/>
</dbReference>
<dbReference type="PANTHER" id="PTHR46310">
    <property type="entry name" value="AMIDASE 1"/>
    <property type="match status" value="1"/>
</dbReference>
<reference evidence="1 2" key="1">
    <citation type="submission" date="2018-10" db="EMBL/GenBank/DDBJ databases">
        <title>Draft genome sequence of Bacillus salarius IM0101, isolated from a hypersaline soil in Inner Mongolia, China.</title>
        <authorList>
            <person name="Yamprayoonswat W."/>
            <person name="Boonvisut S."/>
            <person name="Jumpathong W."/>
            <person name="Sittihan S."/>
            <person name="Ruangsuj P."/>
            <person name="Wanthongcharoen S."/>
            <person name="Thongpramul N."/>
            <person name="Pimmason S."/>
            <person name="Yu B."/>
            <person name="Yasawong M."/>
        </authorList>
    </citation>
    <scope>NUCLEOTIDE SEQUENCE [LARGE SCALE GENOMIC DNA]</scope>
    <source>
        <strain evidence="1 2">IM0101</strain>
    </source>
</reference>
<organism evidence="1 2">
    <name type="scientific">Salibacterium salarium</name>
    <dbReference type="NCBI Taxonomy" id="284579"/>
    <lineage>
        <taxon>Bacteria</taxon>
        <taxon>Bacillati</taxon>
        <taxon>Bacillota</taxon>
        <taxon>Bacilli</taxon>
        <taxon>Bacillales</taxon>
        <taxon>Bacillaceae</taxon>
    </lineage>
</organism>
<proteinExistence type="predicted"/>
<protein>
    <submittedName>
        <fullName evidence="1">Uncharacterized protein</fullName>
    </submittedName>
</protein>
<dbReference type="PANTHER" id="PTHR46310:SF7">
    <property type="entry name" value="AMIDASE 1"/>
    <property type="match status" value="1"/>
</dbReference>
<dbReference type="InterPro" id="IPR036928">
    <property type="entry name" value="AS_sf"/>
</dbReference>
<gene>
    <name evidence="1" type="ORF">D7Z54_01145</name>
</gene>